<evidence type="ECO:0000313" key="2">
    <source>
        <dbReference type="Proteomes" id="UP001151760"/>
    </source>
</evidence>
<protein>
    <recommendedName>
        <fullName evidence="3">Reverse transcriptase domain-containing protein</fullName>
    </recommendedName>
</protein>
<dbReference type="EMBL" id="BQNB010010141">
    <property type="protein sequence ID" value="GJS73270.1"/>
    <property type="molecule type" value="Genomic_DNA"/>
</dbReference>
<dbReference type="PANTHER" id="PTHR48462">
    <property type="entry name" value="PROTEIN, PUTATIVE-RELATED"/>
    <property type="match status" value="1"/>
</dbReference>
<evidence type="ECO:0000313" key="1">
    <source>
        <dbReference type="EMBL" id="GJS73270.1"/>
    </source>
</evidence>
<reference evidence="1" key="2">
    <citation type="submission" date="2022-01" db="EMBL/GenBank/DDBJ databases">
        <authorList>
            <person name="Yamashiro T."/>
            <person name="Shiraishi A."/>
            <person name="Satake H."/>
            <person name="Nakayama K."/>
        </authorList>
    </citation>
    <scope>NUCLEOTIDE SEQUENCE</scope>
</reference>
<accession>A0ABQ4Y8G5</accession>
<sequence length="843" mass="94020">MSDEPIGDDTKPRSYDVTFLNPLFDFDDDFTLCKDNPLFDEEFKDISSLDPPELTPVIDEPTLLVTLPLPCTDVLGDDIIDIELLLGEQLDILSTGDKEINFNPSNSNSMSRSSETSDLFEELITEIGLDDSIPIGIDNRHYDSEGDILYFEQLLNEDSSSNVSPALLPTESSLLVTPLPDPEQICLREVERFDPFFSLTQMGETMRVMKTSSFGFHNMPSPRPDAYSPKEVMYRFYHPRHTSGDGFDHESENFTGSSPLTQTGMVDFVPGQAVIDVAQRKREVDIRLGGGCDKLLRLADMLDSHCKRVKSEAKCANIIYGFLPFSLSSLGKLEKDAMTLLKRIRKFSVTQKIRARAVVYIFYRISFAISKGVGARLGNDGGLSMVLVDFKNAFNLVDKSVLLEETRVRCPSIAPWVEFCYARPARLYYDDSVLWSCQGVQQGDSLGPLLFALALHPLVRTINQSCKLTFQAWYLVGSTIVGDTLMVAKALDIIMTDGPAHGLFLNVDKTELFWPLKDPRSRVEGVFPINISRPLNDVKLLGGLVSLDEGFCQDLALKRVSKTISLMEAIYKLHDPQCELLLLRNCVGVAKLSYALRVCSPLYLLEAQVQFDEALRASLENIVTASGLGFGDWQWRLAILPIKLGGLGVFSVEDIIQYAFLASRLQTNALQSKILLKLHCFQYLCSLNVAYARVAMCTGWKNEEIMRSIDGKDLRPSDLLFFNCLQGKDACLDVTCISPFAGMGATSWAPGVALHNAAEKNKRKYASICEENGYKFIPFAFSTFGEFDTEALDTLSRIKSISISHSNNAKSGVFIFHRVSFCIQKGVGAQLVSRLLSNFMKRK</sequence>
<dbReference type="PANTHER" id="PTHR48462:SF1">
    <property type="entry name" value="PROTEIN, PUTATIVE-RELATED"/>
    <property type="match status" value="1"/>
</dbReference>
<proteinExistence type="predicted"/>
<name>A0ABQ4Y8G5_9ASTR</name>
<evidence type="ECO:0008006" key="3">
    <source>
        <dbReference type="Google" id="ProtNLM"/>
    </source>
</evidence>
<comment type="caution">
    <text evidence="1">The sequence shown here is derived from an EMBL/GenBank/DDBJ whole genome shotgun (WGS) entry which is preliminary data.</text>
</comment>
<gene>
    <name evidence="1" type="ORF">Tco_0706111</name>
</gene>
<reference evidence="1" key="1">
    <citation type="journal article" date="2022" name="Int. J. Mol. Sci.">
        <title>Draft Genome of Tanacetum Coccineum: Genomic Comparison of Closely Related Tanacetum-Family Plants.</title>
        <authorList>
            <person name="Yamashiro T."/>
            <person name="Shiraishi A."/>
            <person name="Nakayama K."/>
            <person name="Satake H."/>
        </authorList>
    </citation>
    <scope>NUCLEOTIDE SEQUENCE</scope>
</reference>
<organism evidence="1 2">
    <name type="scientific">Tanacetum coccineum</name>
    <dbReference type="NCBI Taxonomy" id="301880"/>
    <lineage>
        <taxon>Eukaryota</taxon>
        <taxon>Viridiplantae</taxon>
        <taxon>Streptophyta</taxon>
        <taxon>Embryophyta</taxon>
        <taxon>Tracheophyta</taxon>
        <taxon>Spermatophyta</taxon>
        <taxon>Magnoliopsida</taxon>
        <taxon>eudicotyledons</taxon>
        <taxon>Gunneridae</taxon>
        <taxon>Pentapetalae</taxon>
        <taxon>asterids</taxon>
        <taxon>campanulids</taxon>
        <taxon>Asterales</taxon>
        <taxon>Asteraceae</taxon>
        <taxon>Asteroideae</taxon>
        <taxon>Anthemideae</taxon>
        <taxon>Anthemidinae</taxon>
        <taxon>Tanacetum</taxon>
    </lineage>
</organism>
<dbReference type="Proteomes" id="UP001151760">
    <property type="component" value="Unassembled WGS sequence"/>
</dbReference>
<keyword evidence="2" id="KW-1185">Reference proteome</keyword>